<dbReference type="GeneID" id="62758775"/>
<keyword evidence="2" id="KW-0479">Metal-binding</keyword>
<dbReference type="PATRIC" id="fig|742742.3.peg.1004"/>
<dbReference type="OrthoDB" id="177652at2"/>
<name>G1WI78_9ACTN</name>
<protein>
    <recommendedName>
        <fullName evidence="8">FAD dependent oxidoreductase</fullName>
    </recommendedName>
</protein>
<dbReference type="PANTHER" id="PTHR43498:SF1">
    <property type="entry name" value="COB--COM HETERODISULFIDE REDUCTASE IRON-SULFUR SUBUNIT A"/>
    <property type="match status" value="1"/>
</dbReference>
<organism evidence="6 7">
    <name type="scientific">Collinsella tanakaei YIT 12063</name>
    <dbReference type="NCBI Taxonomy" id="742742"/>
    <lineage>
        <taxon>Bacteria</taxon>
        <taxon>Bacillati</taxon>
        <taxon>Actinomycetota</taxon>
        <taxon>Coriobacteriia</taxon>
        <taxon>Coriobacteriales</taxon>
        <taxon>Coriobacteriaceae</taxon>
        <taxon>Collinsella</taxon>
    </lineage>
</organism>
<dbReference type="HOGENOM" id="CLU_045820_0_0_11"/>
<evidence type="ECO:0008006" key="8">
    <source>
        <dbReference type="Google" id="ProtNLM"/>
    </source>
</evidence>
<keyword evidence="1" id="KW-0004">4Fe-4S</keyword>
<proteinExistence type="predicted"/>
<dbReference type="GO" id="GO:0016491">
    <property type="term" value="F:oxidoreductase activity"/>
    <property type="evidence" value="ECO:0007669"/>
    <property type="project" value="UniProtKB-KW"/>
</dbReference>
<keyword evidence="7" id="KW-1185">Reference proteome</keyword>
<sequence>MSVVNEYDVVVVGGGPAGSVAAIAAARSGATVLLVEQNGYLGGALTAAGVGPQMTYHAGDTQVVRGIPEEIVQRLCALGASPGHMADFVGYASSVTPFNPEGMKYVLESMALDAGVTLLYHTVFVDCEADSCEGGEIASLRLLSKKGFMRVQAKVVVDCSADADVATSAGVPSCYGRESDHLAQPMTMNLRVGNVDRDRLMDFVKSNRSDMLPSIPFDDLRIIPRSGIQGAYSIVKAARGAGELSIDRDMVLCFETNTLGEYIVNMSRIIHRSAVDPIDLTYAEVEGRRQAWEIYAFLKKHIPGFSESHIVSTGPNIGVRESRKIEGVYKLTADDLLSNTMFEDAIAMGGYPIDVHSPDGEETNHRFLKSGSWYSVPYRCLVTREVSNLIVAGRCVSATHEACAAIRVTPIVMAMGQAAGTAAAQAALNKEPANSLDTSALRAQLRADGVFLDEYPSEN</sequence>
<reference evidence="6 7" key="1">
    <citation type="submission" date="2011-06" db="EMBL/GenBank/DDBJ databases">
        <title>The Genome Sequence of Collinsella tanakaei YIT 12063.</title>
        <authorList>
            <consortium name="The Broad Institute Genome Sequencing Platform"/>
            <person name="Earl A."/>
            <person name="Ward D."/>
            <person name="Feldgarden M."/>
            <person name="Gevers D."/>
            <person name="Morotomi M."/>
            <person name="Young S.K."/>
            <person name="Zeng Q."/>
            <person name="Gargeya S."/>
            <person name="Fitzgerald M."/>
            <person name="Haas B."/>
            <person name="Abouelleil A."/>
            <person name="Alvarado L."/>
            <person name="Arachchi H.M."/>
            <person name="Berlin A."/>
            <person name="Brown A."/>
            <person name="Chapman S.B."/>
            <person name="Chen Z."/>
            <person name="Dunbar C."/>
            <person name="Freedman E."/>
            <person name="Gearin G."/>
            <person name="Gellesch M."/>
            <person name="Goldberg J."/>
            <person name="Griggs A."/>
            <person name="Gujja S."/>
            <person name="Heiman D."/>
            <person name="Howarth C."/>
            <person name="Larson L."/>
            <person name="Lui A."/>
            <person name="MacDonald P.J.P."/>
            <person name="Mehta T."/>
            <person name="Montmayeur A."/>
            <person name="Murphy C."/>
            <person name="Neiman D."/>
            <person name="Pearson M."/>
            <person name="Priest M."/>
            <person name="Roberts A."/>
            <person name="Saif S."/>
            <person name="Shea T."/>
            <person name="Shenoy N."/>
            <person name="Sisk P."/>
            <person name="Stolte C."/>
            <person name="Sykes S."/>
            <person name="Wortman J."/>
            <person name="Nusbaum C."/>
            <person name="Birren B."/>
        </authorList>
    </citation>
    <scope>NUCLEOTIDE SEQUENCE [LARGE SCALE GENOMIC DNA]</scope>
    <source>
        <strain evidence="6 7">YIT 12063</strain>
    </source>
</reference>
<dbReference type="Pfam" id="PF12831">
    <property type="entry name" value="FAD_oxidored"/>
    <property type="match status" value="1"/>
</dbReference>
<dbReference type="GO" id="GO:0046872">
    <property type="term" value="F:metal ion binding"/>
    <property type="evidence" value="ECO:0007669"/>
    <property type="project" value="UniProtKB-KW"/>
</dbReference>
<dbReference type="PANTHER" id="PTHR43498">
    <property type="entry name" value="FERREDOXIN:COB-COM HETERODISULFIDE REDUCTASE SUBUNIT A"/>
    <property type="match status" value="1"/>
</dbReference>
<comment type="caution">
    <text evidence="6">The sequence shown here is derived from an EMBL/GenBank/DDBJ whole genome shotgun (WGS) entry which is preliminary data.</text>
</comment>
<keyword evidence="5" id="KW-0411">Iron-sulfur</keyword>
<accession>G1WI78</accession>
<dbReference type="SUPFAM" id="SSF51905">
    <property type="entry name" value="FAD/NAD(P)-binding domain"/>
    <property type="match status" value="1"/>
</dbReference>
<dbReference type="STRING" id="742742.HMPREF9452_01041"/>
<evidence type="ECO:0000256" key="5">
    <source>
        <dbReference type="ARBA" id="ARBA00023014"/>
    </source>
</evidence>
<evidence type="ECO:0000313" key="6">
    <source>
        <dbReference type="EMBL" id="EGX71141.1"/>
    </source>
</evidence>
<dbReference type="AlphaFoldDB" id="G1WI78"/>
<dbReference type="InterPro" id="IPR039650">
    <property type="entry name" value="HdrA-like"/>
</dbReference>
<dbReference type="InterPro" id="IPR036188">
    <property type="entry name" value="FAD/NAD-bd_sf"/>
</dbReference>
<dbReference type="PRINTS" id="PR00411">
    <property type="entry name" value="PNDRDTASEI"/>
</dbReference>
<evidence type="ECO:0000256" key="1">
    <source>
        <dbReference type="ARBA" id="ARBA00022485"/>
    </source>
</evidence>
<dbReference type="EMBL" id="ADLS01000012">
    <property type="protein sequence ID" value="EGX71141.1"/>
    <property type="molecule type" value="Genomic_DNA"/>
</dbReference>
<keyword evidence="4" id="KW-0408">Iron</keyword>
<keyword evidence="3" id="KW-0560">Oxidoreductase</keyword>
<dbReference type="Gene3D" id="3.50.50.60">
    <property type="entry name" value="FAD/NAD(P)-binding domain"/>
    <property type="match status" value="1"/>
</dbReference>
<gene>
    <name evidence="6" type="ORF">HMPREF9452_01041</name>
</gene>
<evidence type="ECO:0000313" key="7">
    <source>
        <dbReference type="Proteomes" id="UP000004830"/>
    </source>
</evidence>
<evidence type="ECO:0000256" key="4">
    <source>
        <dbReference type="ARBA" id="ARBA00023004"/>
    </source>
</evidence>
<evidence type="ECO:0000256" key="2">
    <source>
        <dbReference type="ARBA" id="ARBA00022723"/>
    </source>
</evidence>
<evidence type="ECO:0000256" key="3">
    <source>
        <dbReference type="ARBA" id="ARBA00023002"/>
    </source>
</evidence>
<dbReference type="RefSeq" id="WP_009141076.1">
    <property type="nucleotide sequence ID" value="NZ_JH126469.1"/>
</dbReference>
<dbReference type="GO" id="GO:0051539">
    <property type="term" value="F:4 iron, 4 sulfur cluster binding"/>
    <property type="evidence" value="ECO:0007669"/>
    <property type="project" value="UniProtKB-KW"/>
</dbReference>
<dbReference type="Proteomes" id="UP000004830">
    <property type="component" value="Unassembled WGS sequence"/>
</dbReference>
<dbReference type="eggNOG" id="COG0644">
    <property type="taxonomic scope" value="Bacteria"/>
</dbReference>